<protein>
    <recommendedName>
        <fullName evidence="3">Solute-binding protein family 3/N-terminal domain-containing protein</fullName>
    </recommendedName>
</protein>
<name>A0A0M2V278_9GAMM</name>
<sequence>MSNALADSLPEISIGSTQSPSELSSLIEQRLQLAYQQLGYQPIFLPLPSERRLRLVRSQALDADLFRLCDLQNAYPDILMIPVPLGDFTLKAYALSSKTLENWQNNPRLIVVHIRGFKMAEQTHFAGKRLEVASLEQAFGLLQQKRADIVLEDEPSATAYLATATDWSEGSWYAAALNSMAVCHILGSHLQHLAEPLQQLLSQPNP</sequence>
<dbReference type="SUPFAM" id="SSF53850">
    <property type="entry name" value="Periplasmic binding protein-like II"/>
    <property type="match status" value="1"/>
</dbReference>
<evidence type="ECO:0000313" key="1">
    <source>
        <dbReference type="EMBL" id="KKO44731.1"/>
    </source>
</evidence>
<evidence type="ECO:0000313" key="2">
    <source>
        <dbReference type="Proteomes" id="UP000034228"/>
    </source>
</evidence>
<comment type="caution">
    <text evidence="1">The sequence shown here is derived from an EMBL/GenBank/DDBJ whole genome shotgun (WGS) entry which is preliminary data.</text>
</comment>
<dbReference type="AlphaFoldDB" id="A0A0M2V278"/>
<keyword evidence="2" id="KW-1185">Reference proteome</keyword>
<reference evidence="1 2" key="1">
    <citation type="submission" date="2015-03" db="EMBL/GenBank/DDBJ databases">
        <title>Draft genome sequences of two protease-producing strains of Arsukibacterium isolated from two cold and alkaline environments.</title>
        <authorList>
            <person name="Lylloff J.E."/>
            <person name="Skov L.B."/>
            <person name="Jepsen M."/>
            <person name="Hallin P.F."/>
            <person name="Sorensen S.J."/>
            <person name="Stougaard P."/>
            <person name="Glaring M.A."/>
        </authorList>
    </citation>
    <scope>NUCLEOTIDE SEQUENCE [LARGE SCALE GENOMIC DNA]</scope>
    <source>
        <strain evidence="1 2">GCM72</strain>
    </source>
</reference>
<dbReference type="EMBL" id="LAHO01000014">
    <property type="protein sequence ID" value="KKO44731.1"/>
    <property type="molecule type" value="Genomic_DNA"/>
</dbReference>
<organism evidence="1 2">
    <name type="scientific">Arsukibacterium ikkense</name>
    <dbReference type="NCBI Taxonomy" id="336831"/>
    <lineage>
        <taxon>Bacteria</taxon>
        <taxon>Pseudomonadati</taxon>
        <taxon>Pseudomonadota</taxon>
        <taxon>Gammaproteobacteria</taxon>
        <taxon>Chromatiales</taxon>
        <taxon>Chromatiaceae</taxon>
        <taxon>Arsukibacterium</taxon>
    </lineage>
</organism>
<proteinExistence type="predicted"/>
<dbReference type="STRING" id="336831.WG68_14410"/>
<gene>
    <name evidence="1" type="ORF">WG68_14410</name>
</gene>
<accession>A0A0M2V278</accession>
<evidence type="ECO:0008006" key="3">
    <source>
        <dbReference type="Google" id="ProtNLM"/>
    </source>
</evidence>
<dbReference type="Proteomes" id="UP000034228">
    <property type="component" value="Unassembled WGS sequence"/>
</dbReference>